<keyword evidence="9" id="KW-1185">Reference proteome</keyword>
<proteinExistence type="predicted"/>
<comment type="cofactor">
    <cofactor evidence="1">
        <name>a divalent metal cation</name>
        <dbReference type="ChEBI" id="CHEBI:60240"/>
    </cofactor>
</comment>
<reference evidence="8 9" key="1">
    <citation type="journal article" date="2011" name="Front. Microbiol.">
        <title>Genomic signatures of strain selection and enhancement in Bacillus atrophaeus var. globigii, a historical biowarfare simulant.</title>
        <authorList>
            <person name="Gibbons H.S."/>
            <person name="Broomall S.M."/>
            <person name="McNew L.A."/>
            <person name="Daligault H."/>
            <person name="Chapman C."/>
            <person name="Bruce D."/>
            <person name="Karavis M."/>
            <person name="Krepps M."/>
            <person name="McGregor P.A."/>
            <person name="Hong C."/>
            <person name="Park K.H."/>
            <person name="Akmal A."/>
            <person name="Feldman A."/>
            <person name="Lin J.S."/>
            <person name="Chang W.E."/>
            <person name="Higgs B.W."/>
            <person name="Demirev P."/>
            <person name="Lindquist J."/>
            <person name="Liem A."/>
            <person name="Fochler E."/>
            <person name="Read T.D."/>
            <person name="Tapia R."/>
            <person name="Johnson S."/>
            <person name="Bishop-Lilly K.A."/>
            <person name="Detter C."/>
            <person name="Han C."/>
            <person name="Sozhamannan S."/>
            <person name="Rosenzweig C.N."/>
            <person name="Skowronski E.W."/>
        </authorList>
    </citation>
    <scope>NUCLEOTIDE SEQUENCE [LARGE SCALE GENOMIC DNA]</scope>
    <source>
        <strain evidence="8 9">AIT1</strain>
    </source>
</reference>
<dbReference type="CDD" id="cd07896">
    <property type="entry name" value="Adenylation_kDNA_ligase_like"/>
    <property type="match status" value="1"/>
</dbReference>
<accession>A0A432X094</accession>
<feature type="domain" description="ATP-dependent DNA ligase family profile" evidence="7">
    <location>
        <begin position="143"/>
        <end position="227"/>
    </location>
</feature>
<protein>
    <submittedName>
        <fullName evidence="8">DNA ligase</fullName>
    </submittedName>
</protein>
<dbReference type="InterPro" id="IPR012340">
    <property type="entry name" value="NA-bd_OB-fold"/>
</dbReference>
<evidence type="ECO:0000313" key="9">
    <source>
        <dbReference type="Proteomes" id="UP000286976"/>
    </source>
</evidence>
<dbReference type="CDD" id="cd08041">
    <property type="entry name" value="OBF_kDNA_ligase_like"/>
    <property type="match status" value="1"/>
</dbReference>
<dbReference type="InterPro" id="IPR050326">
    <property type="entry name" value="NAD_dep_DNA_ligaseB"/>
</dbReference>
<dbReference type="InterPro" id="IPR029319">
    <property type="entry name" value="DNA_ligase_OB"/>
</dbReference>
<dbReference type="Pfam" id="PF01068">
    <property type="entry name" value="DNA_ligase_A_M"/>
    <property type="match status" value="1"/>
</dbReference>
<dbReference type="PANTHER" id="PTHR47810:SF1">
    <property type="entry name" value="DNA LIGASE B"/>
    <property type="match status" value="1"/>
</dbReference>
<dbReference type="PANTHER" id="PTHR47810">
    <property type="entry name" value="DNA LIGASE"/>
    <property type="match status" value="1"/>
</dbReference>
<evidence type="ECO:0000256" key="5">
    <source>
        <dbReference type="ARBA" id="ARBA00023204"/>
    </source>
</evidence>
<evidence type="ECO:0000256" key="4">
    <source>
        <dbReference type="ARBA" id="ARBA00022763"/>
    </source>
</evidence>
<dbReference type="GO" id="GO:0006260">
    <property type="term" value="P:DNA replication"/>
    <property type="evidence" value="ECO:0007669"/>
    <property type="project" value="UniProtKB-KW"/>
</dbReference>
<dbReference type="GO" id="GO:0006310">
    <property type="term" value="P:DNA recombination"/>
    <property type="evidence" value="ECO:0007669"/>
    <property type="project" value="InterPro"/>
</dbReference>
<keyword evidence="2 8" id="KW-0436">Ligase</keyword>
<comment type="caution">
    <text evidence="8">The sequence shown here is derived from an EMBL/GenBank/DDBJ whole genome shotgun (WGS) entry which is preliminary data.</text>
</comment>
<dbReference type="InterPro" id="IPR012310">
    <property type="entry name" value="DNA_ligase_ATP-dep_cent"/>
</dbReference>
<evidence type="ECO:0000256" key="3">
    <source>
        <dbReference type="ARBA" id="ARBA00022705"/>
    </source>
</evidence>
<evidence type="ECO:0000313" key="8">
    <source>
        <dbReference type="EMBL" id="RUO39398.1"/>
    </source>
</evidence>
<organism evidence="8 9">
    <name type="scientific">Aliidiomarina taiwanensis</name>
    <dbReference type="NCBI Taxonomy" id="946228"/>
    <lineage>
        <taxon>Bacteria</taxon>
        <taxon>Pseudomonadati</taxon>
        <taxon>Pseudomonadota</taxon>
        <taxon>Gammaproteobacteria</taxon>
        <taxon>Alteromonadales</taxon>
        <taxon>Idiomarinaceae</taxon>
        <taxon>Aliidiomarina</taxon>
    </lineage>
</organism>
<sequence>MFGLTTSLIFNSIFGYATEANGKAAVPTQLGSSVSQMQQLTLMHGISFESPVNVSQYYVSEKLDGVRAYWDGRHLWSRTGLLIKAPEAITRELPAVPLDGELWLGRGNFGTMSGLIHSNNPSQSSWDQVSFAIFDLPSHGGNFAERYEALKHLFPLPEYPSQTYPVFVIPQTTLSNEQQLLDYLAEVVKQGGEGLMLHKQSNAYTFGRTSNVLKLKPAYYSSATVIGYKPGSGKYEGKIGALHVRNTQGIEYYVGSGLTDNLRETPPEIGSLVCVKHSGLTVNQKPRFPRYSKLCE</sequence>
<keyword evidence="4" id="KW-0227">DNA damage</keyword>
<dbReference type="GO" id="GO:0003910">
    <property type="term" value="F:DNA ligase (ATP) activity"/>
    <property type="evidence" value="ECO:0007669"/>
    <property type="project" value="UniProtKB-EC"/>
</dbReference>
<dbReference type="EMBL" id="PIPQ01000006">
    <property type="protein sequence ID" value="RUO39398.1"/>
    <property type="molecule type" value="Genomic_DNA"/>
</dbReference>
<keyword evidence="3" id="KW-0235">DNA replication</keyword>
<dbReference type="SUPFAM" id="SSF50249">
    <property type="entry name" value="Nucleic acid-binding proteins"/>
    <property type="match status" value="1"/>
</dbReference>
<dbReference type="Proteomes" id="UP000286976">
    <property type="component" value="Unassembled WGS sequence"/>
</dbReference>
<comment type="catalytic activity">
    <reaction evidence="6">
        <text>ATP + (deoxyribonucleotide)n-3'-hydroxyl + 5'-phospho-(deoxyribonucleotide)m = (deoxyribonucleotide)n+m + AMP + diphosphate.</text>
        <dbReference type="EC" id="6.5.1.1"/>
    </reaction>
</comment>
<dbReference type="SUPFAM" id="SSF56091">
    <property type="entry name" value="DNA ligase/mRNA capping enzyme, catalytic domain"/>
    <property type="match status" value="1"/>
</dbReference>
<dbReference type="RefSeq" id="WP_126757897.1">
    <property type="nucleotide sequence ID" value="NZ_PIPQ01000006.1"/>
</dbReference>
<dbReference type="GO" id="GO:0006281">
    <property type="term" value="P:DNA repair"/>
    <property type="evidence" value="ECO:0007669"/>
    <property type="project" value="UniProtKB-KW"/>
</dbReference>
<evidence type="ECO:0000256" key="1">
    <source>
        <dbReference type="ARBA" id="ARBA00001968"/>
    </source>
</evidence>
<evidence type="ECO:0000256" key="2">
    <source>
        <dbReference type="ARBA" id="ARBA00022598"/>
    </source>
</evidence>
<dbReference type="GO" id="GO:0005524">
    <property type="term" value="F:ATP binding"/>
    <property type="evidence" value="ECO:0007669"/>
    <property type="project" value="InterPro"/>
</dbReference>
<gene>
    <name evidence="8" type="ORF">CWE15_09770</name>
</gene>
<evidence type="ECO:0000259" key="7">
    <source>
        <dbReference type="PROSITE" id="PS50160"/>
    </source>
</evidence>
<dbReference type="Gene3D" id="3.30.470.30">
    <property type="entry name" value="DNA ligase/mRNA capping enzyme"/>
    <property type="match status" value="1"/>
</dbReference>
<dbReference type="OrthoDB" id="9782700at2"/>
<dbReference type="Gene3D" id="3.30.1490.70">
    <property type="match status" value="1"/>
</dbReference>
<keyword evidence="5" id="KW-0234">DNA repair</keyword>
<dbReference type="Pfam" id="PF14743">
    <property type="entry name" value="DNA_ligase_OB_2"/>
    <property type="match status" value="1"/>
</dbReference>
<dbReference type="NCBIfam" id="NF006592">
    <property type="entry name" value="PRK09125.1"/>
    <property type="match status" value="1"/>
</dbReference>
<dbReference type="PROSITE" id="PS50160">
    <property type="entry name" value="DNA_LIGASE_A3"/>
    <property type="match status" value="1"/>
</dbReference>
<dbReference type="Gene3D" id="2.40.50.140">
    <property type="entry name" value="Nucleic acid-binding proteins"/>
    <property type="match status" value="1"/>
</dbReference>
<dbReference type="AlphaFoldDB" id="A0A432X094"/>
<name>A0A432X094_9GAMM</name>
<evidence type="ECO:0000256" key="6">
    <source>
        <dbReference type="ARBA" id="ARBA00034003"/>
    </source>
</evidence>